<dbReference type="SUPFAM" id="SSF53067">
    <property type="entry name" value="Actin-like ATPase domain"/>
    <property type="match status" value="1"/>
</dbReference>
<comment type="function">
    <text evidence="1">Transcriptional repressor of xylose-utilizing enzymes.</text>
</comment>
<evidence type="ECO:0000313" key="5">
    <source>
        <dbReference type="Proteomes" id="UP000051733"/>
    </source>
</evidence>
<dbReference type="Gene3D" id="1.10.10.10">
    <property type="entry name" value="Winged helix-like DNA-binding domain superfamily/Winged helix DNA-binding domain"/>
    <property type="match status" value="1"/>
</dbReference>
<dbReference type="Pfam" id="PF00480">
    <property type="entry name" value="ROK"/>
    <property type="match status" value="1"/>
</dbReference>
<name>A0A0R2A2I5_9LACO</name>
<dbReference type="AlphaFoldDB" id="A0A0R2A2I5"/>
<evidence type="ECO:0000256" key="1">
    <source>
        <dbReference type="ARBA" id="ARBA00002486"/>
    </source>
</evidence>
<dbReference type="InterPro" id="IPR036388">
    <property type="entry name" value="WH-like_DNA-bd_sf"/>
</dbReference>
<evidence type="ECO:0000313" key="4">
    <source>
        <dbReference type="EMBL" id="KRM61550.1"/>
    </source>
</evidence>
<evidence type="ECO:0000256" key="2">
    <source>
        <dbReference type="ARBA" id="ARBA00006479"/>
    </source>
</evidence>
<protein>
    <submittedName>
        <fullName evidence="4">ROK family protein</fullName>
    </submittedName>
</protein>
<proteinExistence type="inferred from homology"/>
<dbReference type="InterPro" id="IPR049874">
    <property type="entry name" value="ROK_cs"/>
</dbReference>
<dbReference type="PANTHER" id="PTHR18964">
    <property type="entry name" value="ROK (REPRESSOR, ORF, KINASE) FAMILY"/>
    <property type="match status" value="1"/>
</dbReference>
<comment type="similarity">
    <text evidence="2">Belongs to the ROK (NagC/XylR) family.</text>
</comment>
<gene>
    <name evidence="4" type="ORF">FC26_GL001625</name>
</gene>
<sequence>MALNKQSIRNLNEKSVLRQIFVEGPISRIQISRNLKLNKSTVSAIFNDLNDRQLVMEMGQGESTQVGGRKPVMIKVNQQYGYTINFDIGYHHLDMMANYLDGTAFKYARFETEGADIHQILALIIKSVRAFEDPGTVKGLLGISVAVHGIVYQHQVTYSPFIDMEDVSIYEQLTQTFTVPIVVDNEANLVAVFQRDFSDDDEHNMNNIVVISIHKGIGAGIIINHQIYRGEQGEAGEIGRAVYPTVFADPGKVEKIENYASQDAIIDLLKKQKGLTHLDFDEVAELYAQDDAIVVKAIDDFRDYITMIVYNAAVSYNPDTIYLSSNLIETIDQLLPMIVDKYNRLPENGNTDIRMLKGAKYASLLGGCSAVTHLALKMSNQRLKFNFDLSNAFDD</sequence>
<dbReference type="InterPro" id="IPR043129">
    <property type="entry name" value="ATPase_NBD"/>
</dbReference>
<comment type="caution">
    <text evidence="4">The sequence shown here is derived from an EMBL/GenBank/DDBJ whole genome shotgun (WGS) entry which is preliminary data.</text>
</comment>
<reference evidence="4 5" key="1">
    <citation type="journal article" date="2015" name="Genome Announc.">
        <title>Expanding the biotechnology potential of lactobacilli through comparative genomics of 213 strains and associated genera.</title>
        <authorList>
            <person name="Sun Z."/>
            <person name="Harris H.M."/>
            <person name="McCann A."/>
            <person name="Guo C."/>
            <person name="Argimon S."/>
            <person name="Zhang W."/>
            <person name="Yang X."/>
            <person name="Jeffery I.B."/>
            <person name="Cooney J.C."/>
            <person name="Kagawa T.F."/>
            <person name="Liu W."/>
            <person name="Song Y."/>
            <person name="Salvetti E."/>
            <person name="Wrobel A."/>
            <person name="Rasinkangas P."/>
            <person name="Parkhill J."/>
            <person name="Rea M.C."/>
            <person name="O'Sullivan O."/>
            <person name="Ritari J."/>
            <person name="Douillard F.P."/>
            <person name="Paul Ross R."/>
            <person name="Yang R."/>
            <person name="Briner A.E."/>
            <person name="Felis G.E."/>
            <person name="de Vos W.M."/>
            <person name="Barrangou R."/>
            <person name="Klaenhammer T.R."/>
            <person name="Caufield P.W."/>
            <person name="Cui Y."/>
            <person name="Zhang H."/>
            <person name="O'Toole P.W."/>
        </authorList>
    </citation>
    <scope>NUCLEOTIDE SEQUENCE [LARGE SCALE GENOMIC DNA]</scope>
    <source>
        <strain evidence="4 5">DSM 20634</strain>
    </source>
</reference>
<dbReference type="PANTHER" id="PTHR18964:SF149">
    <property type="entry name" value="BIFUNCTIONAL UDP-N-ACETYLGLUCOSAMINE 2-EPIMERASE_N-ACETYLMANNOSAMINE KINASE"/>
    <property type="match status" value="1"/>
</dbReference>
<dbReference type="PROSITE" id="PS01125">
    <property type="entry name" value="ROK"/>
    <property type="match status" value="1"/>
</dbReference>
<dbReference type="Gene3D" id="3.30.420.40">
    <property type="match status" value="2"/>
</dbReference>
<dbReference type="InterPro" id="IPR000600">
    <property type="entry name" value="ROK"/>
</dbReference>
<dbReference type="PATRIC" id="fig|1423813.3.peg.1652"/>
<keyword evidence="3" id="KW-0859">Xylose metabolism</keyword>
<dbReference type="InterPro" id="IPR036390">
    <property type="entry name" value="WH_DNA-bd_sf"/>
</dbReference>
<keyword evidence="5" id="KW-1185">Reference proteome</keyword>
<dbReference type="STRING" id="1423813.FC26_GL001625"/>
<dbReference type="Proteomes" id="UP000051733">
    <property type="component" value="Unassembled WGS sequence"/>
</dbReference>
<evidence type="ECO:0000256" key="3">
    <source>
        <dbReference type="ARBA" id="ARBA00022629"/>
    </source>
</evidence>
<dbReference type="GO" id="GO:0042732">
    <property type="term" value="P:D-xylose metabolic process"/>
    <property type="evidence" value="ECO:0007669"/>
    <property type="project" value="UniProtKB-KW"/>
</dbReference>
<dbReference type="EMBL" id="AYYY01000025">
    <property type="protein sequence ID" value="KRM61550.1"/>
    <property type="molecule type" value="Genomic_DNA"/>
</dbReference>
<dbReference type="OrthoDB" id="9796533at2"/>
<dbReference type="RefSeq" id="WP_057778801.1">
    <property type="nucleotide sequence ID" value="NZ_AYYY01000025.1"/>
</dbReference>
<organism evidence="4 5">
    <name type="scientific">Paucilactobacillus vaccinostercus DSM 20634</name>
    <dbReference type="NCBI Taxonomy" id="1423813"/>
    <lineage>
        <taxon>Bacteria</taxon>
        <taxon>Bacillati</taxon>
        <taxon>Bacillota</taxon>
        <taxon>Bacilli</taxon>
        <taxon>Lactobacillales</taxon>
        <taxon>Lactobacillaceae</taxon>
        <taxon>Paucilactobacillus</taxon>
    </lineage>
</organism>
<keyword evidence="3" id="KW-0119">Carbohydrate metabolism</keyword>
<accession>A0A0R2A2I5</accession>
<dbReference type="SUPFAM" id="SSF46785">
    <property type="entry name" value="Winged helix' DNA-binding domain"/>
    <property type="match status" value="1"/>
</dbReference>